<accession>A0AAV7EI03</accession>
<feature type="signal peptide" evidence="1">
    <location>
        <begin position="1"/>
        <end position="27"/>
    </location>
</feature>
<evidence type="ECO:0000313" key="3">
    <source>
        <dbReference type="Proteomes" id="UP000825729"/>
    </source>
</evidence>
<protein>
    <submittedName>
        <fullName evidence="2">Uncharacterized protein</fullName>
    </submittedName>
</protein>
<dbReference type="EMBL" id="JAINDJ010000004">
    <property type="protein sequence ID" value="KAG9448475.1"/>
    <property type="molecule type" value="Genomic_DNA"/>
</dbReference>
<proteinExistence type="predicted"/>
<evidence type="ECO:0000256" key="1">
    <source>
        <dbReference type="SAM" id="SignalP"/>
    </source>
</evidence>
<dbReference type="AlphaFoldDB" id="A0AAV7EI03"/>
<dbReference type="Proteomes" id="UP000825729">
    <property type="component" value="Unassembled WGS sequence"/>
</dbReference>
<gene>
    <name evidence="2" type="ORF">H6P81_008440</name>
</gene>
<keyword evidence="3" id="KW-1185">Reference proteome</keyword>
<name>A0AAV7EI03_ARIFI</name>
<keyword evidence="1" id="KW-0732">Signal</keyword>
<comment type="caution">
    <text evidence="2">The sequence shown here is derived from an EMBL/GenBank/DDBJ whole genome shotgun (WGS) entry which is preliminary data.</text>
</comment>
<evidence type="ECO:0000313" key="2">
    <source>
        <dbReference type="EMBL" id="KAG9448475.1"/>
    </source>
</evidence>
<sequence>MAKTTSFVSICLLALLLCAVFVKPTRADVAEEASGSPGAPTTVPTVAITGNVVDGTEAGEEDALLLLRQHAVVVGH</sequence>
<organism evidence="2 3">
    <name type="scientific">Aristolochia fimbriata</name>
    <name type="common">White veined hardy Dutchman's pipe vine</name>
    <dbReference type="NCBI Taxonomy" id="158543"/>
    <lineage>
        <taxon>Eukaryota</taxon>
        <taxon>Viridiplantae</taxon>
        <taxon>Streptophyta</taxon>
        <taxon>Embryophyta</taxon>
        <taxon>Tracheophyta</taxon>
        <taxon>Spermatophyta</taxon>
        <taxon>Magnoliopsida</taxon>
        <taxon>Magnoliidae</taxon>
        <taxon>Piperales</taxon>
        <taxon>Aristolochiaceae</taxon>
        <taxon>Aristolochia</taxon>
    </lineage>
</organism>
<feature type="chain" id="PRO_5043417475" evidence="1">
    <location>
        <begin position="28"/>
        <end position="76"/>
    </location>
</feature>
<reference evidence="2 3" key="1">
    <citation type="submission" date="2021-07" db="EMBL/GenBank/DDBJ databases">
        <title>The Aristolochia fimbriata genome: insights into angiosperm evolution, floral development and chemical biosynthesis.</title>
        <authorList>
            <person name="Jiao Y."/>
        </authorList>
    </citation>
    <scope>NUCLEOTIDE SEQUENCE [LARGE SCALE GENOMIC DNA]</scope>
    <source>
        <strain evidence="2">IBCAS-2021</strain>
        <tissue evidence="2">Leaf</tissue>
    </source>
</reference>